<name>A0A7G3AA29_LUTLO</name>
<keyword evidence="7" id="KW-0325">Glycoprotein</keyword>
<evidence type="ECO:0000256" key="2">
    <source>
        <dbReference type="ARBA" id="ARBA00022622"/>
    </source>
</evidence>
<dbReference type="AlphaFoldDB" id="A0A7G3AA29"/>
<keyword evidence="8" id="KW-0449">Lipoprotein</keyword>
<proteinExistence type="predicted"/>
<evidence type="ECO:0000256" key="8">
    <source>
        <dbReference type="ARBA" id="ARBA00023288"/>
    </source>
</evidence>
<sequence length="174" mass="19522">MRNRGIVLLQIIAIFLLSTKSALAIKCYNCDSSRNVECVDVSSSSTILPETCTPQILSSSDPNSSSWLQKLIRIEFVSQSSYNVAMLCQKIRVVNERDPNDQIIVRSCQLDGAQTNPCSVAEDKIRDQQIRGYRIDHCSICSKDNCNGAMGLSKMWPPMGILLAMMTFMRVHLW</sequence>
<evidence type="ECO:0000256" key="3">
    <source>
        <dbReference type="ARBA" id="ARBA00022692"/>
    </source>
</evidence>
<keyword evidence="4 9" id="KW-0732">Signal</keyword>
<keyword evidence="2" id="KW-0336">GPI-anchor</keyword>
<reference evidence="10" key="1">
    <citation type="journal article" date="2020" name="BMC">
        <title>Leishmania infection induces a limited differential gene expression in the sand fly midgut.</title>
        <authorList>
            <person name="Coutinho-Abreu I.V."/>
            <person name="Serafim T.D."/>
            <person name="Meneses C."/>
            <person name="Kamhawi S."/>
            <person name="Oliveira F."/>
            <person name="Valenzuela J.G."/>
        </authorList>
    </citation>
    <scope>NUCLEOTIDE SEQUENCE</scope>
    <source>
        <strain evidence="10">Jacobina</strain>
        <tissue evidence="10">Midgut</tissue>
    </source>
</reference>
<evidence type="ECO:0000256" key="6">
    <source>
        <dbReference type="ARBA" id="ARBA00023136"/>
    </source>
</evidence>
<feature type="chain" id="PRO_5028959487" evidence="9">
    <location>
        <begin position="25"/>
        <end position="174"/>
    </location>
</feature>
<comment type="subcellular location">
    <subcellularLocation>
        <location evidence="1">Membrane</location>
        <topology evidence="1">Lipid-anchor</topology>
        <topology evidence="1">GPI-anchor</topology>
    </subcellularLocation>
</comment>
<dbReference type="RefSeq" id="XP_055685053.1">
    <property type="nucleotide sequence ID" value="XM_055829078.1"/>
</dbReference>
<dbReference type="KEGG" id="lll:129791125"/>
<dbReference type="GO" id="GO:0098552">
    <property type="term" value="C:side of membrane"/>
    <property type="evidence" value="ECO:0007669"/>
    <property type="project" value="UniProtKB-KW"/>
</dbReference>
<dbReference type="PANTHER" id="PTHR33562">
    <property type="entry name" value="ATILLA, ISOFORM B-RELATED-RELATED"/>
    <property type="match status" value="1"/>
</dbReference>
<evidence type="ECO:0000256" key="7">
    <source>
        <dbReference type="ARBA" id="ARBA00023180"/>
    </source>
</evidence>
<keyword evidence="5" id="KW-1133">Transmembrane helix</keyword>
<dbReference type="PANTHER" id="PTHR33562:SF15">
    <property type="entry name" value="IP04187P"/>
    <property type="match status" value="1"/>
</dbReference>
<evidence type="ECO:0000256" key="5">
    <source>
        <dbReference type="ARBA" id="ARBA00022989"/>
    </source>
</evidence>
<evidence type="ECO:0000256" key="1">
    <source>
        <dbReference type="ARBA" id="ARBA00004589"/>
    </source>
</evidence>
<dbReference type="GO" id="GO:0032222">
    <property type="term" value="P:regulation of synaptic transmission, cholinergic"/>
    <property type="evidence" value="ECO:0007669"/>
    <property type="project" value="InterPro"/>
</dbReference>
<evidence type="ECO:0000256" key="9">
    <source>
        <dbReference type="SAM" id="SignalP"/>
    </source>
</evidence>
<keyword evidence="3" id="KW-0812">Transmembrane</keyword>
<dbReference type="GO" id="GO:0030431">
    <property type="term" value="P:sleep"/>
    <property type="evidence" value="ECO:0007669"/>
    <property type="project" value="InterPro"/>
</dbReference>
<dbReference type="GeneID" id="129791125"/>
<organism evidence="10">
    <name type="scientific">Lutzomyia longipalpis</name>
    <name type="common">Sand fly</name>
    <dbReference type="NCBI Taxonomy" id="7200"/>
    <lineage>
        <taxon>Eukaryota</taxon>
        <taxon>Metazoa</taxon>
        <taxon>Ecdysozoa</taxon>
        <taxon>Arthropoda</taxon>
        <taxon>Hexapoda</taxon>
        <taxon>Insecta</taxon>
        <taxon>Pterygota</taxon>
        <taxon>Neoptera</taxon>
        <taxon>Endopterygota</taxon>
        <taxon>Diptera</taxon>
        <taxon>Nematocera</taxon>
        <taxon>Psychodoidea</taxon>
        <taxon>Psychodidae</taxon>
        <taxon>Lutzomyia</taxon>
        <taxon>Lutzomyia</taxon>
    </lineage>
</organism>
<evidence type="ECO:0000313" key="10">
    <source>
        <dbReference type="EMBL" id="MBC1170782.1"/>
    </source>
</evidence>
<dbReference type="InterPro" id="IPR031424">
    <property type="entry name" value="QVR-like"/>
</dbReference>
<accession>A0A7G3AA29</accession>
<protein>
    <submittedName>
        <fullName evidence="10">Putative conserved secreted protein</fullName>
    </submittedName>
</protein>
<keyword evidence="6" id="KW-0472">Membrane</keyword>
<dbReference type="InterPro" id="IPR050975">
    <property type="entry name" value="Sleep_regulator"/>
</dbReference>
<dbReference type="Pfam" id="PF17064">
    <property type="entry name" value="QVR"/>
    <property type="match status" value="1"/>
</dbReference>
<dbReference type="EMBL" id="GITU01002079">
    <property type="protein sequence ID" value="MBC1170782.1"/>
    <property type="molecule type" value="Transcribed_RNA"/>
</dbReference>
<dbReference type="VEuPathDB" id="VectorBase:LLONM1_004531"/>
<dbReference type="OrthoDB" id="6582325at2759"/>
<evidence type="ECO:0000256" key="4">
    <source>
        <dbReference type="ARBA" id="ARBA00022729"/>
    </source>
</evidence>
<feature type="signal peptide" evidence="9">
    <location>
        <begin position="1"/>
        <end position="24"/>
    </location>
</feature>